<organism evidence="2 5">
    <name type="scientific">Bacillus glycinifermentans</name>
    <dbReference type="NCBI Taxonomy" id="1664069"/>
    <lineage>
        <taxon>Bacteria</taxon>
        <taxon>Bacillati</taxon>
        <taxon>Bacillota</taxon>
        <taxon>Bacilli</taxon>
        <taxon>Bacillales</taxon>
        <taxon>Bacillaceae</taxon>
        <taxon>Bacillus</taxon>
    </lineage>
</organism>
<dbReference type="EMBL" id="JARRTL010000074">
    <property type="protein sequence ID" value="MEC0488097.1"/>
    <property type="molecule type" value="Genomic_DNA"/>
</dbReference>
<evidence type="ECO:0000313" key="2">
    <source>
        <dbReference type="EMBL" id="KRT92918.1"/>
    </source>
</evidence>
<reference evidence="3 7" key="4">
    <citation type="submission" date="2023-03" db="EMBL/GenBank/DDBJ databases">
        <title>Agriculturally important microbes genome sequencing.</title>
        <authorList>
            <person name="Dunlap C."/>
        </authorList>
    </citation>
    <scope>NUCLEOTIDE SEQUENCE [LARGE SCALE GENOMIC DNA]</scope>
    <source>
        <strain evidence="3 7">CBP-3203</strain>
    </source>
</reference>
<dbReference type="InterPro" id="IPR021361">
    <property type="entry name" value="Tad2-like_dom"/>
</dbReference>
<evidence type="ECO:0000313" key="3">
    <source>
        <dbReference type="EMBL" id="MEC0488097.1"/>
    </source>
</evidence>
<reference evidence="4 6" key="3">
    <citation type="submission" date="2019-01" db="EMBL/GenBank/DDBJ databases">
        <title>Genome sequence of Bacillus glycinifermentans SRCM103574.</title>
        <authorList>
            <person name="Kong H.-J."/>
            <person name="Jeong S.-Y."/>
            <person name="Jeong D.-Y."/>
        </authorList>
    </citation>
    <scope>NUCLEOTIDE SEQUENCE [LARGE SCALE GENOMIC DNA]</scope>
    <source>
        <strain evidence="4 6">SRCM103574</strain>
    </source>
</reference>
<accession>A0A0J6E3P8</accession>
<evidence type="ECO:0000313" key="5">
    <source>
        <dbReference type="Proteomes" id="UP000036168"/>
    </source>
</evidence>
<accession>A0A0J6EFG3</accession>
<evidence type="ECO:0000313" key="7">
    <source>
        <dbReference type="Proteomes" id="UP001341297"/>
    </source>
</evidence>
<dbReference type="EMBL" id="CP035232">
    <property type="protein sequence ID" value="QAT64078.1"/>
    <property type="molecule type" value="Genomic_DNA"/>
</dbReference>
<dbReference type="RefSeq" id="WP_048406900.1">
    <property type="nucleotide sequence ID" value="NZ_CP023481.1"/>
</dbReference>
<dbReference type="PATRIC" id="fig|1664069.3.peg.4850"/>
<dbReference type="Proteomes" id="UP001341297">
    <property type="component" value="Unassembled WGS sequence"/>
</dbReference>
<sequence length="85" mass="9785">MKFGEAVDLLNDGYKITRSGWNGKRMFLYLIKGSELAKGLKYGYGEYRGEPVFDNFIVMKTANNKIVPWLASQTDMLAEDWEIIK</sequence>
<dbReference type="Proteomes" id="UP000288675">
    <property type="component" value="Chromosome"/>
</dbReference>
<keyword evidence="7" id="KW-1185">Reference proteome</keyword>
<reference evidence="2" key="2">
    <citation type="submission" date="2015-10" db="EMBL/GenBank/DDBJ databases">
        <authorList>
            <person name="Gilbert D.G."/>
        </authorList>
    </citation>
    <scope>NUCLEOTIDE SEQUENCE</scope>
    <source>
        <strain evidence="2">GO-13</strain>
    </source>
</reference>
<evidence type="ECO:0000259" key="1">
    <source>
        <dbReference type="Pfam" id="PF11195"/>
    </source>
</evidence>
<reference evidence="2 5" key="1">
    <citation type="journal article" date="2015" name="Int. J. Syst. Evol. Microbiol.">
        <title>Bacillus glycinifermentans sp. nov., isolated from fermented soybean paste.</title>
        <authorList>
            <person name="Kim S.J."/>
            <person name="Dunlap C.A."/>
            <person name="Kwon S.W."/>
            <person name="Rooney A.P."/>
        </authorList>
    </citation>
    <scope>NUCLEOTIDE SEQUENCE [LARGE SCALE GENOMIC DNA]</scope>
    <source>
        <strain evidence="2 5">GO-13</strain>
    </source>
</reference>
<dbReference type="EMBL" id="LECW02000025">
    <property type="protein sequence ID" value="KRT92918.1"/>
    <property type="molecule type" value="Genomic_DNA"/>
</dbReference>
<dbReference type="GeneID" id="82851748"/>
<gene>
    <name evidence="2" type="ORF">AB447_221245</name>
    <name evidence="4" type="ORF">EQZ20_03540</name>
    <name evidence="3" type="ORF">P8828_25490</name>
</gene>
<name>A0A0J6E3P8_9BACI</name>
<protein>
    <submittedName>
        <fullName evidence="3">DUF2829 domain-containing protein</fullName>
    </submittedName>
</protein>
<dbReference type="Proteomes" id="UP000036168">
    <property type="component" value="Unassembled WGS sequence"/>
</dbReference>
<dbReference type="AlphaFoldDB" id="A0A0J6E3P8"/>
<feature type="domain" description="Thoeris anti-defense 2-like" evidence="1">
    <location>
        <begin position="1"/>
        <end position="84"/>
    </location>
</feature>
<evidence type="ECO:0000313" key="6">
    <source>
        <dbReference type="Proteomes" id="UP000288675"/>
    </source>
</evidence>
<dbReference type="OrthoDB" id="9806476at2"/>
<proteinExistence type="predicted"/>
<dbReference type="Pfam" id="PF11195">
    <property type="entry name" value="Tad2-like"/>
    <property type="match status" value="1"/>
</dbReference>
<evidence type="ECO:0000313" key="4">
    <source>
        <dbReference type="EMBL" id="QAT64078.1"/>
    </source>
</evidence>